<comment type="catalytic activity">
    <reaction evidence="1 11">
        <text>Endonucleolytic cleavage to 5'-phosphomonoester.</text>
        <dbReference type="EC" id="3.1.26.4"/>
    </reaction>
</comment>
<feature type="region of interest" description="Disordered" evidence="12">
    <location>
        <begin position="137"/>
        <end position="158"/>
    </location>
</feature>
<comment type="function">
    <text evidence="2 11">Endonuclease that specifically degrades the RNA of RNA-DNA hybrids.</text>
</comment>
<dbReference type="CDD" id="cd09278">
    <property type="entry name" value="RNase_HI_prokaryote_like"/>
    <property type="match status" value="1"/>
</dbReference>
<feature type="binding site" evidence="11">
    <location>
        <position position="20"/>
    </location>
    <ligand>
        <name>Mg(2+)</name>
        <dbReference type="ChEBI" id="CHEBI:18420"/>
        <label>2</label>
    </ligand>
</feature>
<evidence type="ECO:0000256" key="9">
    <source>
        <dbReference type="ARBA" id="ARBA00022801"/>
    </source>
</evidence>
<keyword evidence="9 11" id="KW-0378">Hydrolase</keyword>
<evidence type="ECO:0000256" key="1">
    <source>
        <dbReference type="ARBA" id="ARBA00000077"/>
    </source>
</evidence>
<dbReference type="RefSeq" id="WP_111066175.1">
    <property type="nucleotide sequence ID" value="NZ_CP029829.1"/>
</dbReference>
<dbReference type="Gene3D" id="3.30.420.10">
    <property type="entry name" value="Ribonuclease H-like superfamily/Ribonuclease H"/>
    <property type="match status" value="1"/>
</dbReference>
<evidence type="ECO:0000256" key="2">
    <source>
        <dbReference type="ARBA" id="ARBA00004065"/>
    </source>
</evidence>
<evidence type="ECO:0000256" key="8">
    <source>
        <dbReference type="ARBA" id="ARBA00022759"/>
    </source>
</evidence>
<organism evidence="14 15">
    <name type="scientific">Azospirillum ramasamyi</name>
    <dbReference type="NCBI Taxonomy" id="682998"/>
    <lineage>
        <taxon>Bacteria</taxon>
        <taxon>Pseudomonadati</taxon>
        <taxon>Pseudomonadota</taxon>
        <taxon>Alphaproteobacteria</taxon>
        <taxon>Rhodospirillales</taxon>
        <taxon>Azospirillaceae</taxon>
        <taxon>Azospirillum</taxon>
    </lineage>
</organism>
<feature type="binding site" evidence="11">
    <location>
        <position position="80"/>
    </location>
    <ligand>
        <name>Mg(2+)</name>
        <dbReference type="ChEBI" id="CHEBI:18420"/>
        <label>1</label>
    </ligand>
</feature>
<dbReference type="InterPro" id="IPR050092">
    <property type="entry name" value="RNase_H"/>
</dbReference>
<dbReference type="Pfam" id="PF00075">
    <property type="entry name" value="RNase_H"/>
    <property type="match status" value="1"/>
</dbReference>
<dbReference type="PROSITE" id="PS50879">
    <property type="entry name" value="RNASE_H_1"/>
    <property type="match status" value="1"/>
</dbReference>
<feature type="domain" description="RNase H type-1" evidence="13">
    <location>
        <begin position="11"/>
        <end position="152"/>
    </location>
</feature>
<keyword evidence="6 11" id="KW-0540">Nuclease</keyword>
<dbReference type="EC" id="3.1.26.4" evidence="5 11"/>
<evidence type="ECO:0000256" key="5">
    <source>
        <dbReference type="ARBA" id="ARBA00012180"/>
    </source>
</evidence>
<dbReference type="InterPro" id="IPR036397">
    <property type="entry name" value="RNaseH_sf"/>
</dbReference>
<feature type="binding site" evidence="11">
    <location>
        <position position="144"/>
    </location>
    <ligand>
        <name>Mg(2+)</name>
        <dbReference type="ChEBI" id="CHEBI:18420"/>
        <label>2</label>
    </ligand>
</feature>
<comment type="cofactor">
    <cofactor evidence="11">
        <name>Mg(2+)</name>
        <dbReference type="ChEBI" id="CHEBI:18420"/>
    </cofactor>
    <text evidence="11">Binds 1 Mg(2+) ion per subunit. May bind a second metal ion at a regulatory site, or after substrate binding.</text>
</comment>
<sequence>MTDDATQTESRGKTVDIFTDGACSGNPGPGGWGAILRYGEVEKELYGGEPATTNNRMELMAAIMALEALKKPVTVRLFTDSEYVKNGITKWIHGWKAKGWMTADRKPVKNVDLWQRLEEAKRQHQIEFHWVRGHAGHPENERADELARRGVADVRTRT</sequence>
<dbReference type="InterPro" id="IPR002156">
    <property type="entry name" value="RNaseH_domain"/>
</dbReference>
<evidence type="ECO:0000313" key="14">
    <source>
        <dbReference type="EMBL" id="AWU93635.1"/>
    </source>
</evidence>
<dbReference type="EMBL" id="CP029829">
    <property type="protein sequence ID" value="AWU93635.1"/>
    <property type="molecule type" value="Genomic_DNA"/>
</dbReference>
<evidence type="ECO:0000256" key="11">
    <source>
        <dbReference type="HAMAP-Rule" id="MF_00042"/>
    </source>
</evidence>
<name>A0A2U9S1X5_9PROT</name>
<evidence type="ECO:0000256" key="7">
    <source>
        <dbReference type="ARBA" id="ARBA00022723"/>
    </source>
</evidence>
<dbReference type="PANTHER" id="PTHR10642">
    <property type="entry name" value="RIBONUCLEASE H1"/>
    <property type="match status" value="1"/>
</dbReference>
<comment type="similarity">
    <text evidence="3 11">Belongs to the RNase H family.</text>
</comment>
<dbReference type="GO" id="GO:0005737">
    <property type="term" value="C:cytoplasm"/>
    <property type="evidence" value="ECO:0007669"/>
    <property type="project" value="UniProtKB-SubCell"/>
</dbReference>
<reference evidence="14 15" key="1">
    <citation type="journal article" date="2019" name="Int. J. Syst. Evol. Microbiol.">
        <title>Azospirillum ramasamyi sp. nov., a novel diazotrophic bacterium isolated from fermented bovine products.</title>
        <authorList>
            <person name="Anandham R."/>
            <person name="Heo J."/>
            <person name="Krishnamoorthy R."/>
            <person name="SenthilKumar M."/>
            <person name="Gopal N.O."/>
            <person name="Kim S.J."/>
            <person name="Kwon S.W."/>
        </authorList>
    </citation>
    <scope>NUCLEOTIDE SEQUENCE [LARGE SCALE GENOMIC DNA]</scope>
    <source>
        <strain evidence="14 15">M2T2B2</strain>
    </source>
</reference>
<evidence type="ECO:0000256" key="10">
    <source>
        <dbReference type="ARBA" id="ARBA00022842"/>
    </source>
</evidence>
<dbReference type="GO" id="GO:0000287">
    <property type="term" value="F:magnesium ion binding"/>
    <property type="evidence" value="ECO:0007669"/>
    <property type="project" value="UniProtKB-UniRule"/>
</dbReference>
<comment type="subcellular location">
    <subcellularLocation>
        <location evidence="11">Cytoplasm</location>
    </subcellularLocation>
</comment>
<dbReference type="Proteomes" id="UP000249605">
    <property type="component" value="Chromosome"/>
</dbReference>
<dbReference type="InterPro" id="IPR022892">
    <property type="entry name" value="RNaseHI"/>
</dbReference>
<keyword evidence="10 11" id="KW-0460">Magnesium</keyword>
<evidence type="ECO:0000256" key="3">
    <source>
        <dbReference type="ARBA" id="ARBA00005300"/>
    </source>
</evidence>
<dbReference type="InterPro" id="IPR012337">
    <property type="entry name" value="RNaseH-like_sf"/>
</dbReference>
<dbReference type="HAMAP" id="MF_00042">
    <property type="entry name" value="RNase_H"/>
    <property type="match status" value="1"/>
</dbReference>
<feature type="binding site" evidence="11">
    <location>
        <position position="20"/>
    </location>
    <ligand>
        <name>Mg(2+)</name>
        <dbReference type="ChEBI" id="CHEBI:18420"/>
        <label>1</label>
    </ligand>
</feature>
<keyword evidence="7 11" id="KW-0479">Metal-binding</keyword>
<dbReference type="AlphaFoldDB" id="A0A2U9S1X5"/>
<evidence type="ECO:0000313" key="15">
    <source>
        <dbReference type="Proteomes" id="UP000249605"/>
    </source>
</evidence>
<keyword evidence="11" id="KW-0963">Cytoplasm</keyword>
<evidence type="ECO:0000256" key="4">
    <source>
        <dbReference type="ARBA" id="ARBA00011245"/>
    </source>
</evidence>
<proteinExistence type="inferred from homology"/>
<dbReference type="GO" id="GO:0004523">
    <property type="term" value="F:RNA-DNA hybrid ribonuclease activity"/>
    <property type="evidence" value="ECO:0007669"/>
    <property type="project" value="UniProtKB-UniRule"/>
</dbReference>
<keyword evidence="15" id="KW-1185">Reference proteome</keyword>
<dbReference type="GO" id="GO:0003676">
    <property type="term" value="F:nucleic acid binding"/>
    <property type="evidence" value="ECO:0007669"/>
    <property type="project" value="InterPro"/>
</dbReference>
<dbReference type="KEGG" id="azm:DM194_04810"/>
<dbReference type="NCBIfam" id="NF001236">
    <property type="entry name" value="PRK00203.1"/>
    <property type="match status" value="1"/>
</dbReference>
<evidence type="ECO:0000256" key="6">
    <source>
        <dbReference type="ARBA" id="ARBA00022722"/>
    </source>
</evidence>
<accession>A0A2U9S1X5</accession>
<dbReference type="OrthoDB" id="7845843at2"/>
<dbReference type="PANTHER" id="PTHR10642:SF26">
    <property type="entry name" value="RIBONUCLEASE H1"/>
    <property type="match status" value="1"/>
</dbReference>
<dbReference type="SUPFAM" id="SSF53098">
    <property type="entry name" value="Ribonuclease H-like"/>
    <property type="match status" value="1"/>
</dbReference>
<comment type="subunit">
    <text evidence="4 11">Monomer.</text>
</comment>
<evidence type="ECO:0000256" key="12">
    <source>
        <dbReference type="SAM" id="MobiDB-lite"/>
    </source>
</evidence>
<feature type="binding site" evidence="11">
    <location>
        <position position="58"/>
    </location>
    <ligand>
        <name>Mg(2+)</name>
        <dbReference type="ChEBI" id="CHEBI:18420"/>
        <label>1</label>
    </ligand>
</feature>
<dbReference type="FunFam" id="3.30.420.10:FF:000089">
    <property type="entry name" value="Ribonuclease H"/>
    <property type="match status" value="1"/>
</dbReference>
<gene>
    <name evidence="11" type="primary">rnhA</name>
    <name evidence="14" type="ORF">DM194_04810</name>
</gene>
<protein>
    <recommendedName>
        <fullName evidence="5 11">Ribonuclease H</fullName>
        <shortName evidence="11">RNase H</shortName>
        <ecNumber evidence="5 11">3.1.26.4</ecNumber>
    </recommendedName>
</protein>
<evidence type="ECO:0000259" key="13">
    <source>
        <dbReference type="PROSITE" id="PS50879"/>
    </source>
</evidence>
<keyword evidence="8 11" id="KW-0255">Endonuclease</keyword>
<dbReference type="GO" id="GO:0043137">
    <property type="term" value="P:DNA replication, removal of RNA primer"/>
    <property type="evidence" value="ECO:0007669"/>
    <property type="project" value="TreeGrafter"/>
</dbReference>